<keyword evidence="5" id="KW-0067">ATP-binding</keyword>
<dbReference type="InterPro" id="IPR004516">
    <property type="entry name" value="HisRS/HisZ"/>
</dbReference>
<evidence type="ECO:0000259" key="11">
    <source>
        <dbReference type="PROSITE" id="PS50862"/>
    </source>
</evidence>
<accession>C1EFG4</accession>
<proteinExistence type="inferred from homology"/>
<dbReference type="InterPro" id="IPR004154">
    <property type="entry name" value="Anticodon-bd"/>
</dbReference>
<evidence type="ECO:0000256" key="8">
    <source>
        <dbReference type="ARBA" id="ARBA00030619"/>
    </source>
</evidence>
<dbReference type="EC" id="6.1.1.21" evidence="2"/>
<dbReference type="GO" id="GO:0005737">
    <property type="term" value="C:cytoplasm"/>
    <property type="evidence" value="ECO:0007669"/>
    <property type="project" value="InterPro"/>
</dbReference>
<dbReference type="Gene3D" id="3.30.930.10">
    <property type="entry name" value="Bira Bifunctional Protein, Domain 2"/>
    <property type="match status" value="1"/>
</dbReference>
<evidence type="ECO:0000256" key="9">
    <source>
        <dbReference type="ARBA" id="ARBA00047639"/>
    </source>
</evidence>
<sequence length="407" mass="45304">MRVRNWLFGHFRDVARSFGFEEFDAPVLESEELYVRKAGEEITTQLYNFEDKGARRVALRPELTPSFARLIMQQGKSLALPAKWFAVGQCWRYERMTRGRRREHYQWNMDIVGVEGVEAEAELLAAITDFFTRLGITSADVGIKVSSRKVLQAVLRRFDVPDDSFAPVCVVVDKIEKLPREKVVEELAALGVKEAAIDGILDAMAMRSIDQLESLLGADADAVSDLKLLFSHAEAYGYRDWLVFDASVVRGLSYYTGVVFEGFDRAGELRAICGGGRYDKLLGALGGEDRPMVGFGFGDAVIMELVKDKGLLPESLKSGNVDDLVYPMNAALRPAAMGIAARLRAAGRSVDLVIEDGKKPKWAFKHAERCGASRVVLIGEKEWEQGVVRVKDLATREETDVKPEDLC</sequence>
<keyword evidence="13" id="KW-1185">Reference proteome</keyword>
<feature type="binding site" evidence="10">
    <location>
        <position position="92"/>
    </location>
    <ligand>
        <name>L-histidine</name>
        <dbReference type="ChEBI" id="CHEBI:57595"/>
    </ligand>
</feature>
<keyword evidence="6" id="KW-0648">Protein biosynthesis</keyword>
<dbReference type="GeneID" id="8248753"/>
<evidence type="ECO:0000256" key="10">
    <source>
        <dbReference type="PIRSR" id="PIRSR001549-1"/>
    </source>
</evidence>
<comment type="similarity">
    <text evidence="1">Belongs to the class-II aminoacyl-tRNA synthetase family.</text>
</comment>
<feature type="binding site" evidence="10">
    <location>
        <begin position="254"/>
        <end position="255"/>
    </location>
    <ligand>
        <name>L-histidine</name>
        <dbReference type="ChEBI" id="CHEBI:57595"/>
    </ligand>
</feature>
<feature type="domain" description="Aminoacyl-transfer RNA synthetases class-II family profile" evidence="11">
    <location>
        <begin position="1"/>
        <end position="313"/>
    </location>
</feature>
<gene>
    <name evidence="12" type="ORF">MICPUN_92337</name>
</gene>
<dbReference type="KEGG" id="mis:MICPUN_92337"/>
<dbReference type="GO" id="GO:0005524">
    <property type="term" value="F:ATP binding"/>
    <property type="evidence" value="ECO:0007669"/>
    <property type="project" value="UniProtKB-KW"/>
</dbReference>
<dbReference type="PANTHER" id="PTHR43707">
    <property type="entry name" value="HISTIDYL-TRNA SYNTHETASE"/>
    <property type="match status" value="1"/>
</dbReference>
<dbReference type="NCBIfam" id="TIGR00442">
    <property type="entry name" value="hisS"/>
    <property type="match status" value="1"/>
</dbReference>
<keyword evidence="4" id="KW-0547">Nucleotide-binding</keyword>
<evidence type="ECO:0000256" key="5">
    <source>
        <dbReference type="ARBA" id="ARBA00022840"/>
    </source>
</evidence>
<feature type="binding site" evidence="10">
    <location>
        <position position="250"/>
    </location>
    <ligand>
        <name>L-histidine</name>
        <dbReference type="ChEBI" id="CHEBI:57595"/>
    </ligand>
</feature>
<dbReference type="SUPFAM" id="SSF52954">
    <property type="entry name" value="Class II aaRS ABD-related"/>
    <property type="match status" value="1"/>
</dbReference>
<feature type="binding site" evidence="10">
    <location>
        <position position="106"/>
    </location>
    <ligand>
        <name>L-histidine</name>
        <dbReference type="ChEBI" id="CHEBI:57595"/>
    </ligand>
</feature>
<dbReference type="InterPro" id="IPR045864">
    <property type="entry name" value="aa-tRNA-synth_II/BPL/LPL"/>
</dbReference>
<evidence type="ECO:0000256" key="1">
    <source>
        <dbReference type="ARBA" id="ARBA00008226"/>
    </source>
</evidence>
<keyword evidence="7" id="KW-0030">Aminoacyl-tRNA synthetase</keyword>
<dbReference type="CDD" id="cd00773">
    <property type="entry name" value="HisRS-like_core"/>
    <property type="match status" value="1"/>
</dbReference>
<evidence type="ECO:0000256" key="4">
    <source>
        <dbReference type="ARBA" id="ARBA00022741"/>
    </source>
</evidence>
<evidence type="ECO:0000256" key="3">
    <source>
        <dbReference type="ARBA" id="ARBA00022598"/>
    </source>
</evidence>
<dbReference type="FunCoup" id="C1EFG4">
    <property type="interactions" value="1877"/>
</dbReference>
<evidence type="ECO:0000256" key="6">
    <source>
        <dbReference type="ARBA" id="ARBA00022917"/>
    </source>
</evidence>
<dbReference type="OMA" id="CGGGNFK"/>
<dbReference type="STRING" id="296587.C1EFG4"/>
<comment type="catalytic activity">
    <reaction evidence="9">
        <text>tRNA(His) + L-histidine + ATP = L-histidyl-tRNA(His) + AMP + diphosphate + H(+)</text>
        <dbReference type="Rhea" id="RHEA:17313"/>
        <dbReference type="Rhea" id="RHEA-COMP:9665"/>
        <dbReference type="Rhea" id="RHEA-COMP:9689"/>
        <dbReference type="ChEBI" id="CHEBI:15378"/>
        <dbReference type="ChEBI" id="CHEBI:30616"/>
        <dbReference type="ChEBI" id="CHEBI:33019"/>
        <dbReference type="ChEBI" id="CHEBI:57595"/>
        <dbReference type="ChEBI" id="CHEBI:78442"/>
        <dbReference type="ChEBI" id="CHEBI:78527"/>
        <dbReference type="ChEBI" id="CHEBI:456215"/>
        <dbReference type="EC" id="6.1.1.21"/>
    </reaction>
</comment>
<dbReference type="Pfam" id="PF13393">
    <property type="entry name" value="tRNA-synt_His"/>
    <property type="match status" value="1"/>
</dbReference>
<dbReference type="eggNOG" id="KOG1936">
    <property type="taxonomic scope" value="Eukaryota"/>
</dbReference>
<keyword evidence="3" id="KW-0436">Ligase</keyword>
<dbReference type="GO" id="GO:0004821">
    <property type="term" value="F:histidine-tRNA ligase activity"/>
    <property type="evidence" value="ECO:0007669"/>
    <property type="project" value="UniProtKB-EC"/>
</dbReference>
<dbReference type="FunFam" id="3.40.50.800:FF:000017">
    <property type="entry name" value="Histidine--tRNA ligase chloroplastic/mitochondrial"/>
    <property type="match status" value="1"/>
</dbReference>
<dbReference type="InParanoid" id="C1EFG4"/>
<dbReference type="SUPFAM" id="SSF55681">
    <property type="entry name" value="Class II aaRS and biotin synthetases"/>
    <property type="match status" value="1"/>
</dbReference>
<evidence type="ECO:0000313" key="12">
    <source>
        <dbReference type="EMBL" id="ACO66851.1"/>
    </source>
</evidence>
<dbReference type="OrthoDB" id="1906957at2759"/>
<dbReference type="Proteomes" id="UP000002009">
    <property type="component" value="Chromosome 13"/>
</dbReference>
<dbReference type="InterPro" id="IPR041715">
    <property type="entry name" value="HisRS-like_core"/>
</dbReference>
<dbReference type="Gene3D" id="3.40.50.800">
    <property type="entry name" value="Anticodon-binding domain"/>
    <property type="match status" value="1"/>
</dbReference>
<dbReference type="PROSITE" id="PS50862">
    <property type="entry name" value="AA_TRNA_LIGASE_II"/>
    <property type="match status" value="1"/>
</dbReference>
<reference evidence="12 13" key="1">
    <citation type="journal article" date="2009" name="Science">
        <title>Green evolution and dynamic adaptations revealed by genomes of the marine picoeukaryotes Micromonas.</title>
        <authorList>
            <person name="Worden A.Z."/>
            <person name="Lee J.H."/>
            <person name="Mock T."/>
            <person name="Rouze P."/>
            <person name="Simmons M.P."/>
            <person name="Aerts A.L."/>
            <person name="Allen A.E."/>
            <person name="Cuvelier M.L."/>
            <person name="Derelle E."/>
            <person name="Everett M.V."/>
            <person name="Foulon E."/>
            <person name="Grimwood J."/>
            <person name="Gundlach H."/>
            <person name="Henrissat B."/>
            <person name="Napoli C."/>
            <person name="McDonald S.M."/>
            <person name="Parker M.S."/>
            <person name="Rombauts S."/>
            <person name="Salamov A."/>
            <person name="Von Dassow P."/>
            <person name="Badger J.H."/>
            <person name="Coutinho P.M."/>
            <person name="Demir E."/>
            <person name="Dubchak I."/>
            <person name="Gentemann C."/>
            <person name="Eikrem W."/>
            <person name="Gready J.E."/>
            <person name="John U."/>
            <person name="Lanier W."/>
            <person name="Lindquist E.A."/>
            <person name="Lucas S."/>
            <person name="Mayer K.F."/>
            <person name="Moreau H."/>
            <person name="Not F."/>
            <person name="Otillar R."/>
            <person name="Panaud O."/>
            <person name="Pangilinan J."/>
            <person name="Paulsen I."/>
            <person name="Piegu B."/>
            <person name="Poliakov A."/>
            <person name="Robbens S."/>
            <person name="Schmutz J."/>
            <person name="Toulza E."/>
            <person name="Wyss T."/>
            <person name="Zelensky A."/>
            <person name="Zhou K."/>
            <person name="Armbrust E.V."/>
            <person name="Bhattacharya D."/>
            <person name="Goodenough U.W."/>
            <person name="Van de Peer Y."/>
            <person name="Grigoriev I.V."/>
        </authorList>
    </citation>
    <scope>NUCLEOTIDE SEQUENCE [LARGE SCALE GENOMIC DNA]</scope>
    <source>
        <strain evidence="13">RCC299 / NOUM17</strain>
    </source>
</reference>
<dbReference type="FunFam" id="3.30.930.10:FF:000054">
    <property type="entry name" value="Histidine--tRNA ligase chloroplastic/mitochondrial"/>
    <property type="match status" value="1"/>
</dbReference>
<evidence type="ECO:0000256" key="7">
    <source>
        <dbReference type="ARBA" id="ARBA00023146"/>
    </source>
</evidence>
<dbReference type="AlphaFoldDB" id="C1EFG4"/>
<dbReference type="GO" id="GO:0006427">
    <property type="term" value="P:histidyl-tRNA aminoacylation"/>
    <property type="evidence" value="ECO:0007669"/>
    <property type="project" value="InterPro"/>
</dbReference>
<feature type="binding site" evidence="10">
    <location>
        <position position="110"/>
    </location>
    <ligand>
        <name>L-histidine</name>
        <dbReference type="ChEBI" id="CHEBI:57595"/>
    </ligand>
</feature>
<dbReference type="PIRSF" id="PIRSF001549">
    <property type="entry name" value="His-tRNA_synth"/>
    <property type="match status" value="1"/>
</dbReference>
<dbReference type="EMBL" id="CP001331">
    <property type="protein sequence ID" value="ACO66851.1"/>
    <property type="molecule type" value="Genomic_DNA"/>
</dbReference>
<feature type="binding site" evidence="10">
    <location>
        <begin position="62"/>
        <end position="64"/>
    </location>
    <ligand>
        <name>L-histidine</name>
        <dbReference type="ChEBI" id="CHEBI:57595"/>
    </ligand>
</feature>
<name>C1EFG4_MICCC</name>
<dbReference type="InterPro" id="IPR036621">
    <property type="entry name" value="Anticodon-bd_dom_sf"/>
</dbReference>
<protein>
    <recommendedName>
        <fullName evidence="2">histidine--tRNA ligase</fullName>
        <ecNumber evidence="2">6.1.1.21</ecNumber>
    </recommendedName>
    <alternativeName>
        <fullName evidence="8">Histidyl-tRNA synthetase</fullName>
    </alternativeName>
</protein>
<dbReference type="Pfam" id="PF03129">
    <property type="entry name" value="HGTP_anticodon"/>
    <property type="match status" value="1"/>
</dbReference>
<dbReference type="InterPro" id="IPR015807">
    <property type="entry name" value="His-tRNA-ligase"/>
</dbReference>
<dbReference type="RefSeq" id="XP_002505593.1">
    <property type="nucleotide sequence ID" value="XM_002505547.1"/>
</dbReference>
<evidence type="ECO:0000256" key="2">
    <source>
        <dbReference type="ARBA" id="ARBA00012815"/>
    </source>
</evidence>
<dbReference type="InterPro" id="IPR006195">
    <property type="entry name" value="aa-tRNA-synth_II"/>
</dbReference>
<evidence type="ECO:0000313" key="13">
    <source>
        <dbReference type="Proteomes" id="UP000002009"/>
    </source>
</evidence>
<organism evidence="12 13">
    <name type="scientific">Micromonas commoda (strain RCC299 / NOUM17 / CCMP2709)</name>
    <name type="common">Picoplanktonic green alga</name>
    <dbReference type="NCBI Taxonomy" id="296587"/>
    <lineage>
        <taxon>Eukaryota</taxon>
        <taxon>Viridiplantae</taxon>
        <taxon>Chlorophyta</taxon>
        <taxon>Mamiellophyceae</taxon>
        <taxon>Mamiellales</taxon>
        <taxon>Mamiellaceae</taxon>
        <taxon>Micromonas</taxon>
    </lineage>
</organism>
<dbReference type="PANTHER" id="PTHR43707:SF1">
    <property type="entry name" value="HISTIDINE--TRNA LIGASE, MITOCHONDRIAL-RELATED"/>
    <property type="match status" value="1"/>
</dbReference>